<protein>
    <submittedName>
        <fullName evidence="1">Uncharacterized protein</fullName>
    </submittedName>
</protein>
<dbReference type="AlphaFoldDB" id="A0A6M4ILC8"/>
<sequence length="150" mass="16282">MTEAPRPSWLFHLTLACAAMACVLLAATSMVHRPLPNALPSALHAARIAGDGAFRFESVRRVLPMNHDAPIDRASTRLAPTARAAWQRSTGRRTQRTASSQISGVERTTGLIARSAYARSRGLPSVAHFDVHRRVGRLGAAPTRAPPHHR</sequence>
<dbReference type="Proteomes" id="UP000500938">
    <property type="component" value="Chromosome"/>
</dbReference>
<dbReference type="EMBL" id="CP053085">
    <property type="protein sequence ID" value="QJR34337.1"/>
    <property type="molecule type" value="Genomic_DNA"/>
</dbReference>
<dbReference type="RefSeq" id="WP_171223763.1">
    <property type="nucleotide sequence ID" value="NZ_CP053085.1"/>
</dbReference>
<dbReference type="KEGG" id="ggr:HKW67_01760"/>
<organism evidence="1 2">
    <name type="scientific">Gemmatimonas groenlandica</name>
    <dbReference type="NCBI Taxonomy" id="2732249"/>
    <lineage>
        <taxon>Bacteria</taxon>
        <taxon>Pseudomonadati</taxon>
        <taxon>Gemmatimonadota</taxon>
        <taxon>Gemmatimonadia</taxon>
        <taxon>Gemmatimonadales</taxon>
        <taxon>Gemmatimonadaceae</taxon>
        <taxon>Gemmatimonas</taxon>
    </lineage>
</organism>
<name>A0A6M4ILC8_9BACT</name>
<accession>A0A6M4ILC8</accession>
<dbReference type="PROSITE" id="PS51257">
    <property type="entry name" value="PROKAR_LIPOPROTEIN"/>
    <property type="match status" value="1"/>
</dbReference>
<reference evidence="1 2" key="1">
    <citation type="submission" date="2020-05" db="EMBL/GenBank/DDBJ databases">
        <title>Complete genome sequence of Gemmatimonas greenlandica TET16.</title>
        <authorList>
            <person name="Zeng Y."/>
        </authorList>
    </citation>
    <scope>NUCLEOTIDE SEQUENCE [LARGE SCALE GENOMIC DNA]</scope>
    <source>
        <strain evidence="1 2">TET16</strain>
    </source>
</reference>
<gene>
    <name evidence="1" type="ORF">HKW67_01760</name>
</gene>
<evidence type="ECO:0000313" key="2">
    <source>
        <dbReference type="Proteomes" id="UP000500938"/>
    </source>
</evidence>
<evidence type="ECO:0000313" key="1">
    <source>
        <dbReference type="EMBL" id="QJR34337.1"/>
    </source>
</evidence>
<keyword evidence="2" id="KW-1185">Reference proteome</keyword>
<proteinExistence type="predicted"/>